<sequence>MGKVISGMCISVDGFVAGLHMTEDKPFGELPNIHQSLCKWLFGQADQNKNEIASLTSAGAFIMGRNMFGPTGAQYSTWQGWWGEEPPYHAPVFVLTHTARDSLSLQGGTTFYFVTDGILSALEQAKKLAGDKDVAIAGGAHTVNQYLKAGLIDELWLHIVPVIVGQGQRLFEEMPEINLEILEQRGTDLVTHIKYRILK</sequence>
<dbReference type="AlphaFoldDB" id="A0A3F3L8H1"/>
<protein>
    <submittedName>
        <fullName evidence="1">Dihydrofolate reductase family protein</fullName>
    </submittedName>
</protein>
<dbReference type="GO" id="GO:0009231">
    <property type="term" value="P:riboflavin biosynthetic process"/>
    <property type="evidence" value="ECO:0007669"/>
    <property type="project" value="InterPro"/>
</dbReference>
<dbReference type="RefSeq" id="WP_004985392.1">
    <property type="nucleotide sequence ID" value="NZ_AP018824.1"/>
</dbReference>
<gene>
    <name evidence="1" type="ORF">LSO58_02665</name>
</gene>
<dbReference type="PANTHER" id="PTHR38011:SF12">
    <property type="entry name" value="BIFUNCTIONAL DEAMINASE-REDUCTASE DOMAIN PROTEIN"/>
    <property type="match status" value="1"/>
</dbReference>
<dbReference type="EMBL" id="CP089044">
    <property type="protein sequence ID" value="UYF75839.1"/>
    <property type="molecule type" value="Genomic_DNA"/>
</dbReference>
<dbReference type="Proteomes" id="UP001164081">
    <property type="component" value="Chromosome"/>
</dbReference>
<dbReference type="Gene3D" id="3.40.430.10">
    <property type="entry name" value="Dihydrofolate Reductase, subunit A"/>
    <property type="match status" value="1"/>
</dbReference>
<name>A0A3F3L8H1_9GAMM</name>
<dbReference type="GO" id="GO:0008703">
    <property type="term" value="F:5-amino-6-(5-phosphoribosylamino)uracil reductase activity"/>
    <property type="evidence" value="ECO:0007669"/>
    <property type="project" value="InterPro"/>
</dbReference>
<accession>A0A3F3L8H1</accession>
<dbReference type="InterPro" id="IPR024072">
    <property type="entry name" value="DHFR-like_dom_sf"/>
</dbReference>
<dbReference type="InterPro" id="IPR002734">
    <property type="entry name" value="RibDG_C"/>
</dbReference>
<proteinExistence type="predicted"/>
<evidence type="ECO:0000313" key="2">
    <source>
        <dbReference type="Proteomes" id="UP001164081"/>
    </source>
</evidence>
<dbReference type="InterPro" id="IPR050765">
    <property type="entry name" value="Riboflavin_Biosynth_HTPR"/>
</dbReference>
<reference evidence="1" key="1">
    <citation type="journal article" date="2022" name="J Glob Antimicrob Resist">
        <title>Comparative analysis of IMP-4- and OXA-58-containing plasmids of three carbapenemase-producing Acinetobacter ursingii strains in the Netherlands.</title>
        <authorList>
            <person name="Hendrickx A.P.A."/>
            <person name="Schade R.P."/>
            <person name="Landman F."/>
            <person name="Bosch T."/>
            <person name="Schouls L.M."/>
            <person name="van Dijk K."/>
        </authorList>
    </citation>
    <scope>NUCLEOTIDE SEQUENCE</scope>
    <source>
        <strain evidence="1">RIVM_C010761</strain>
    </source>
</reference>
<evidence type="ECO:0000313" key="1">
    <source>
        <dbReference type="EMBL" id="UYF75839.1"/>
    </source>
</evidence>
<dbReference type="Pfam" id="PF01872">
    <property type="entry name" value="RibD_C"/>
    <property type="match status" value="1"/>
</dbReference>
<dbReference type="PANTHER" id="PTHR38011">
    <property type="entry name" value="DIHYDROFOLATE REDUCTASE FAMILY PROTEIN (AFU_ORTHOLOGUE AFUA_8G06820)"/>
    <property type="match status" value="1"/>
</dbReference>
<dbReference type="SUPFAM" id="SSF53597">
    <property type="entry name" value="Dihydrofolate reductase-like"/>
    <property type="match status" value="1"/>
</dbReference>
<organism evidence="1 2">
    <name type="scientific">Acinetobacter ursingii</name>
    <dbReference type="NCBI Taxonomy" id="108980"/>
    <lineage>
        <taxon>Bacteria</taxon>
        <taxon>Pseudomonadati</taxon>
        <taxon>Pseudomonadota</taxon>
        <taxon>Gammaproteobacteria</taxon>
        <taxon>Moraxellales</taxon>
        <taxon>Moraxellaceae</taxon>
        <taxon>Acinetobacter</taxon>
    </lineage>
</organism>